<name>A0A2N1NJA9_9GLOM</name>
<reference evidence="1 2" key="2">
    <citation type="submission" date="2017-10" db="EMBL/GenBank/DDBJ databases">
        <title>Extensive intraspecific genome diversity in a model arbuscular mycorrhizal fungus.</title>
        <authorList>
            <person name="Chen E.C.H."/>
            <person name="Morin E."/>
            <person name="Baudet D."/>
            <person name="Noel J."/>
            <person name="Ndikumana S."/>
            <person name="Charron P."/>
            <person name="St-Onge C."/>
            <person name="Giorgi J."/>
            <person name="Grigoriev I.V."/>
            <person name="Roux C."/>
            <person name="Martin F.M."/>
            <person name="Corradi N."/>
        </authorList>
    </citation>
    <scope>NUCLEOTIDE SEQUENCE [LARGE SCALE GENOMIC DNA]</scope>
    <source>
        <strain evidence="1 2">C2</strain>
    </source>
</reference>
<evidence type="ECO:0000313" key="1">
    <source>
        <dbReference type="EMBL" id="PKK73949.1"/>
    </source>
</evidence>
<organism evidence="1 2">
    <name type="scientific">Rhizophagus irregularis</name>
    <dbReference type="NCBI Taxonomy" id="588596"/>
    <lineage>
        <taxon>Eukaryota</taxon>
        <taxon>Fungi</taxon>
        <taxon>Fungi incertae sedis</taxon>
        <taxon>Mucoromycota</taxon>
        <taxon>Glomeromycotina</taxon>
        <taxon>Glomeromycetes</taxon>
        <taxon>Glomerales</taxon>
        <taxon>Glomeraceae</taxon>
        <taxon>Rhizophagus</taxon>
    </lineage>
</organism>
<sequence length="77" mass="8979">MEVGGLDKDNNNNMNTDEEEEDIIDNCLKWLEFIIEKSNKYDEMLKFVTGHMKQFIGKEILLQIGAIIQKGDEWSLD</sequence>
<gene>
    <name evidence="1" type="ORF">RhiirC2_775396</name>
</gene>
<protein>
    <submittedName>
        <fullName evidence="1">Uncharacterized protein</fullName>
    </submittedName>
</protein>
<comment type="caution">
    <text evidence="1">The sequence shown here is derived from an EMBL/GenBank/DDBJ whole genome shotgun (WGS) entry which is preliminary data.</text>
</comment>
<dbReference type="Proteomes" id="UP000233469">
    <property type="component" value="Unassembled WGS sequence"/>
</dbReference>
<feature type="non-terminal residue" evidence="1">
    <location>
        <position position="77"/>
    </location>
</feature>
<dbReference type="EMBL" id="LLXL01000336">
    <property type="protein sequence ID" value="PKK73949.1"/>
    <property type="molecule type" value="Genomic_DNA"/>
</dbReference>
<dbReference type="AlphaFoldDB" id="A0A2N1NJA9"/>
<proteinExistence type="predicted"/>
<accession>A0A2N1NJA9</accession>
<reference evidence="1 2" key="1">
    <citation type="submission" date="2016-04" db="EMBL/GenBank/DDBJ databases">
        <title>Genome analyses suggest a sexual origin of heterokaryosis in a supposedly ancient asexual fungus.</title>
        <authorList>
            <person name="Ropars J."/>
            <person name="Sedzielewska K."/>
            <person name="Noel J."/>
            <person name="Charron P."/>
            <person name="Farinelli L."/>
            <person name="Marton T."/>
            <person name="Kruger M."/>
            <person name="Pelin A."/>
            <person name="Brachmann A."/>
            <person name="Corradi N."/>
        </authorList>
    </citation>
    <scope>NUCLEOTIDE SEQUENCE [LARGE SCALE GENOMIC DNA]</scope>
    <source>
        <strain evidence="1 2">C2</strain>
    </source>
</reference>
<evidence type="ECO:0000313" key="2">
    <source>
        <dbReference type="Proteomes" id="UP000233469"/>
    </source>
</evidence>